<gene>
    <name evidence="11" type="ORF">LSAT_V11C900478220</name>
</gene>
<dbReference type="PROSITE" id="PS01032">
    <property type="entry name" value="PPM_1"/>
    <property type="match status" value="1"/>
</dbReference>
<evidence type="ECO:0000256" key="9">
    <source>
        <dbReference type="RuleBase" id="RU003465"/>
    </source>
</evidence>
<keyword evidence="6" id="KW-0460">Magnesium</keyword>
<dbReference type="GO" id="GO:0046872">
    <property type="term" value="F:metal ion binding"/>
    <property type="evidence" value="ECO:0007669"/>
    <property type="project" value="UniProtKB-KW"/>
</dbReference>
<evidence type="ECO:0000256" key="4">
    <source>
        <dbReference type="ARBA" id="ARBA00022723"/>
    </source>
</evidence>
<keyword evidence="12" id="KW-1185">Reference proteome</keyword>
<evidence type="ECO:0000256" key="3">
    <source>
        <dbReference type="ARBA" id="ARBA00013081"/>
    </source>
</evidence>
<dbReference type="InterPro" id="IPR000222">
    <property type="entry name" value="PP2C_BS"/>
</dbReference>
<dbReference type="AlphaFoldDB" id="A0A9R1UF12"/>
<dbReference type="Pfam" id="PF00481">
    <property type="entry name" value="PP2C"/>
    <property type="match status" value="1"/>
</dbReference>
<evidence type="ECO:0000313" key="11">
    <source>
        <dbReference type="EMBL" id="KAJ0185926.1"/>
    </source>
</evidence>
<dbReference type="EMBL" id="NBSK02000009">
    <property type="protein sequence ID" value="KAJ0185926.1"/>
    <property type="molecule type" value="Genomic_DNA"/>
</dbReference>
<comment type="similarity">
    <text evidence="9">Belongs to the PP2C family.</text>
</comment>
<dbReference type="FunFam" id="3.60.40.10:FF:000291">
    <property type="entry name" value="Protein phosphatase 2C 50"/>
    <property type="match status" value="1"/>
</dbReference>
<comment type="cofactor">
    <cofactor evidence="2">
        <name>Mg(2+)</name>
        <dbReference type="ChEBI" id="CHEBI:18420"/>
    </cofactor>
</comment>
<dbReference type="PROSITE" id="PS51746">
    <property type="entry name" value="PPM_2"/>
    <property type="match status" value="1"/>
</dbReference>
<accession>A0A9R1UF12</accession>
<dbReference type="SUPFAM" id="SSF81606">
    <property type="entry name" value="PP2C-like"/>
    <property type="match status" value="1"/>
</dbReference>
<dbReference type="EC" id="3.1.3.16" evidence="3"/>
<dbReference type="PANTHER" id="PTHR47992">
    <property type="entry name" value="PROTEIN PHOSPHATASE"/>
    <property type="match status" value="1"/>
</dbReference>
<sequence>MGTESSRPFRYLLYILQQKEIVFTFRTSVKDDGKFSIFTDRRPFSMKRVYGSRRSVMRPIDEDVDSPDKSRERRRRRIEMRRRLALVSPVAGTGTDNLDAPKSPAVELVNENAEPSASNKETPVSSPAPLYGSISVVGRARDMEDEISVQPNFCRPEINGYRPVHFFGVFDGHGGHHVSALCKENMHVIMEEELMRVRTTGDKSTGEDVEELWRTSINRSFERMDEMAMALCQCNGIENSKMCRFHPQLSLVGSTAVVLLLTDEFIIVANCGDSRAVLSRSGKAVPLSFDHKSDREDERERIEASGGRILFAGNGARVEGVLAMSRAIGDRFLKQVVISEPEYTFTRRESEDMSLILASDGLWDVLSSELSCEVVRKCQQEDEKCKMGMVAQRAAGGGGGGGGGGQVYASRSATASAAALLVRLAMGRRSNDNISVIVVDLRKGESKKERVNSVGVGGSTGDCGDEATLVVPSEAIMMAILHIQKSATTLSP</sequence>
<evidence type="ECO:0000313" key="12">
    <source>
        <dbReference type="Proteomes" id="UP000235145"/>
    </source>
</evidence>
<keyword evidence="5 9" id="KW-0378">Hydrolase</keyword>
<keyword evidence="8" id="KW-0464">Manganese</keyword>
<dbReference type="InterPro" id="IPR001932">
    <property type="entry name" value="PPM-type_phosphatase-like_dom"/>
</dbReference>
<feature type="domain" description="PPM-type phosphatase" evidence="10">
    <location>
        <begin position="130"/>
        <end position="441"/>
    </location>
</feature>
<name>A0A9R1UF12_LACSA</name>
<dbReference type="GO" id="GO:1902531">
    <property type="term" value="P:regulation of intracellular signal transduction"/>
    <property type="evidence" value="ECO:0000318"/>
    <property type="project" value="GO_Central"/>
</dbReference>
<dbReference type="InterPro" id="IPR036457">
    <property type="entry name" value="PPM-type-like_dom_sf"/>
</dbReference>
<evidence type="ECO:0000256" key="8">
    <source>
        <dbReference type="ARBA" id="ARBA00023211"/>
    </source>
</evidence>
<keyword evidence="4" id="KW-0479">Metal-binding</keyword>
<evidence type="ECO:0000259" key="10">
    <source>
        <dbReference type="PROSITE" id="PS51746"/>
    </source>
</evidence>
<organism evidence="11 12">
    <name type="scientific">Lactuca sativa</name>
    <name type="common">Garden lettuce</name>
    <dbReference type="NCBI Taxonomy" id="4236"/>
    <lineage>
        <taxon>Eukaryota</taxon>
        <taxon>Viridiplantae</taxon>
        <taxon>Streptophyta</taxon>
        <taxon>Embryophyta</taxon>
        <taxon>Tracheophyta</taxon>
        <taxon>Spermatophyta</taxon>
        <taxon>Magnoliopsida</taxon>
        <taxon>eudicotyledons</taxon>
        <taxon>Gunneridae</taxon>
        <taxon>Pentapetalae</taxon>
        <taxon>asterids</taxon>
        <taxon>campanulids</taxon>
        <taxon>Asterales</taxon>
        <taxon>Asteraceae</taxon>
        <taxon>Cichorioideae</taxon>
        <taxon>Cichorieae</taxon>
        <taxon>Lactucinae</taxon>
        <taxon>Lactuca</taxon>
    </lineage>
</organism>
<evidence type="ECO:0000256" key="5">
    <source>
        <dbReference type="ARBA" id="ARBA00022801"/>
    </source>
</evidence>
<dbReference type="Gene3D" id="3.60.40.10">
    <property type="entry name" value="PPM-type phosphatase domain"/>
    <property type="match status" value="1"/>
</dbReference>
<comment type="caution">
    <text evidence="11">The sequence shown here is derived from an EMBL/GenBank/DDBJ whole genome shotgun (WGS) entry which is preliminary data.</text>
</comment>
<evidence type="ECO:0000256" key="2">
    <source>
        <dbReference type="ARBA" id="ARBA00001946"/>
    </source>
</evidence>
<reference evidence="11 12" key="1">
    <citation type="journal article" date="2017" name="Nat. Commun.">
        <title>Genome assembly with in vitro proximity ligation data and whole-genome triplication in lettuce.</title>
        <authorList>
            <person name="Reyes-Chin-Wo S."/>
            <person name="Wang Z."/>
            <person name="Yang X."/>
            <person name="Kozik A."/>
            <person name="Arikit S."/>
            <person name="Song C."/>
            <person name="Xia L."/>
            <person name="Froenicke L."/>
            <person name="Lavelle D.O."/>
            <person name="Truco M.J."/>
            <person name="Xia R."/>
            <person name="Zhu S."/>
            <person name="Xu C."/>
            <person name="Xu H."/>
            <person name="Xu X."/>
            <person name="Cox K."/>
            <person name="Korf I."/>
            <person name="Meyers B.C."/>
            <person name="Michelmore R.W."/>
        </authorList>
    </citation>
    <scope>NUCLEOTIDE SEQUENCE [LARGE SCALE GENOMIC DNA]</scope>
    <source>
        <strain evidence="12">cv. Salinas</strain>
        <tissue evidence="11">Seedlings</tissue>
    </source>
</reference>
<dbReference type="Proteomes" id="UP000235145">
    <property type="component" value="Unassembled WGS sequence"/>
</dbReference>
<evidence type="ECO:0000256" key="7">
    <source>
        <dbReference type="ARBA" id="ARBA00022912"/>
    </source>
</evidence>
<dbReference type="InterPro" id="IPR015655">
    <property type="entry name" value="PP2C"/>
</dbReference>
<dbReference type="GO" id="GO:0004722">
    <property type="term" value="F:protein serine/threonine phosphatase activity"/>
    <property type="evidence" value="ECO:0000318"/>
    <property type="project" value="GO_Central"/>
</dbReference>
<proteinExistence type="inferred from homology"/>
<comment type="cofactor">
    <cofactor evidence="1">
        <name>Mn(2+)</name>
        <dbReference type="ChEBI" id="CHEBI:29035"/>
    </cofactor>
</comment>
<protein>
    <recommendedName>
        <fullName evidence="3">protein-serine/threonine phosphatase</fullName>
        <ecNumber evidence="3">3.1.3.16</ecNumber>
    </recommendedName>
</protein>
<evidence type="ECO:0000256" key="6">
    <source>
        <dbReference type="ARBA" id="ARBA00022842"/>
    </source>
</evidence>
<dbReference type="SMART" id="SM00332">
    <property type="entry name" value="PP2Cc"/>
    <property type="match status" value="1"/>
</dbReference>
<evidence type="ECO:0000256" key="1">
    <source>
        <dbReference type="ARBA" id="ARBA00001936"/>
    </source>
</evidence>
<dbReference type="CDD" id="cd00143">
    <property type="entry name" value="PP2Cc"/>
    <property type="match status" value="1"/>
</dbReference>
<keyword evidence="7 9" id="KW-0904">Protein phosphatase</keyword>